<comment type="similarity">
    <text evidence="3 13">Belongs to the cytochrome P450 family.</text>
</comment>
<dbReference type="InterPro" id="IPR002403">
    <property type="entry name" value="Cyt_P450_E_grp-IV"/>
</dbReference>
<dbReference type="InterPro" id="IPR050364">
    <property type="entry name" value="Cytochrome_P450_fung"/>
</dbReference>
<accession>L8WEA8</accession>
<reference evidence="14 15" key="1">
    <citation type="journal article" date="2013" name="Nat. Commun.">
        <title>The evolution and pathogenic mechanisms of the rice sheath blight pathogen.</title>
        <authorList>
            <person name="Zheng A."/>
            <person name="Lin R."/>
            <person name="Xu L."/>
            <person name="Qin P."/>
            <person name="Tang C."/>
            <person name="Ai P."/>
            <person name="Zhang D."/>
            <person name="Liu Y."/>
            <person name="Sun Z."/>
            <person name="Feng H."/>
            <person name="Wang Y."/>
            <person name="Chen Y."/>
            <person name="Liang X."/>
            <person name="Fu R."/>
            <person name="Li Q."/>
            <person name="Zhang J."/>
            <person name="Yu X."/>
            <person name="Xie Z."/>
            <person name="Ding L."/>
            <person name="Guan P."/>
            <person name="Tang J."/>
            <person name="Liang Y."/>
            <person name="Wang S."/>
            <person name="Deng Q."/>
            <person name="Li S."/>
            <person name="Zhu J."/>
            <person name="Wang L."/>
            <person name="Liu H."/>
            <person name="Li P."/>
        </authorList>
    </citation>
    <scope>NUCLEOTIDE SEQUENCE [LARGE SCALE GENOMIC DNA]</scope>
    <source>
        <strain evidence="15">AG-1 IA</strain>
    </source>
</reference>
<evidence type="ECO:0000256" key="8">
    <source>
        <dbReference type="ARBA" id="ARBA00023002"/>
    </source>
</evidence>
<evidence type="ECO:0000256" key="11">
    <source>
        <dbReference type="ARBA" id="ARBA00023136"/>
    </source>
</evidence>
<dbReference type="SUPFAM" id="SSF48264">
    <property type="entry name" value="Cytochrome P450"/>
    <property type="match status" value="1"/>
</dbReference>
<dbReference type="PROSITE" id="PS00086">
    <property type="entry name" value="CYTOCHROME_P450"/>
    <property type="match status" value="1"/>
</dbReference>
<keyword evidence="8 13" id="KW-0560">Oxidoreductase</keyword>
<keyword evidence="4 12" id="KW-0349">Heme</keyword>
<dbReference type="AlphaFoldDB" id="L8WEA8"/>
<dbReference type="InterPro" id="IPR017972">
    <property type="entry name" value="Cyt_P450_CS"/>
</dbReference>
<dbReference type="Gene3D" id="1.10.630.10">
    <property type="entry name" value="Cytochrome P450"/>
    <property type="match status" value="1"/>
</dbReference>
<evidence type="ECO:0000256" key="3">
    <source>
        <dbReference type="ARBA" id="ARBA00010617"/>
    </source>
</evidence>
<dbReference type="GO" id="GO:0005506">
    <property type="term" value="F:iron ion binding"/>
    <property type="evidence" value="ECO:0007669"/>
    <property type="project" value="InterPro"/>
</dbReference>
<evidence type="ECO:0000256" key="7">
    <source>
        <dbReference type="ARBA" id="ARBA00022989"/>
    </source>
</evidence>
<evidence type="ECO:0000313" key="14">
    <source>
        <dbReference type="EMBL" id="ELU36526.1"/>
    </source>
</evidence>
<feature type="binding site" description="axial binding residue" evidence="12">
    <location>
        <position position="134"/>
    </location>
    <ligand>
        <name>heme</name>
        <dbReference type="ChEBI" id="CHEBI:30413"/>
    </ligand>
    <ligandPart>
        <name>Fe</name>
        <dbReference type="ChEBI" id="CHEBI:18248"/>
    </ligandPart>
</feature>
<evidence type="ECO:0000256" key="13">
    <source>
        <dbReference type="RuleBase" id="RU000461"/>
    </source>
</evidence>
<evidence type="ECO:0000256" key="9">
    <source>
        <dbReference type="ARBA" id="ARBA00023004"/>
    </source>
</evidence>
<gene>
    <name evidence="14" type="ORF">AG1IA_09440</name>
</gene>
<dbReference type="Proteomes" id="UP000011668">
    <property type="component" value="Unassembled WGS sequence"/>
</dbReference>
<evidence type="ECO:0000256" key="6">
    <source>
        <dbReference type="ARBA" id="ARBA00022723"/>
    </source>
</evidence>
<dbReference type="STRING" id="983506.L8WEA8"/>
<evidence type="ECO:0000256" key="1">
    <source>
        <dbReference type="ARBA" id="ARBA00001971"/>
    </source>
</evidence>
<proteinExistence type="inferred from homology"/>
<dbReference type="GO" id="GO:0016020">
    <property type="term" value="C:membrane"/>
    <property type="evidence" value="ECO:0007669"/>
    <property type="project" value="UniProtKB-SubCell"/>
</dbReference>
<comment type="caution">
    <text evidence="14">The sequence shown here is derived from an EMBL/GenBank/DDBJ whole genome shotgun (WGS) entry which is preliminary data.</text>
</comment>
<dbReference type="GO" id="GO:0016705">
    <property type="term" value="F:oxidoreductase activity, acting on paired donors, with incorporation or reduction of molecular oxygen"/>
    <property type="evidence" value="ECO:0007669"/>
    <property type="project" value="InterPro"/>
</dbReference>
<dbReference type="EMBL" id="AFRT01003278">
    <property type="protein sequence ID" value="ELU36526.1"/>
    <property type="molecule type" value="Genomic_DNA"/>
</dbReference>
<sequence length="206" mass="23500">MVQNPSAQLQAQKELDHVLGPVTLPTVTDKERLPYVRNLIQEVMRLYPVLPSGTKEIRRTLVGVFILIYKFILGFPHACFEDDTYRGCNVLKGTNVAMSRDEAYYPDPEVFDPNRYLDPEIPQVPGFGWGRRKCPGTYFADNSAFISIASLLSVFTFSKKLSADGHQIEPSIEQKSNSLVLEFEPFDFKFEPRSEKHRQLILEGIN</sequence>
<dbReference type="InterPro" id="IPR001128">
    <property type="entry name" value="Cyt_P450"/>
</dbReference>
<dbReference type="Pfam" id="PF00067">
    <property type="entry name" value="p450"/>
    <property type="match status" value="2"/>
</dbReference>
<keyword evidence="6 12" id="KW-0479">Metal-binding</keyword>
<evidence type="ECO:0000256" key="12">
    <source>
        <dbReference type="PIRSR" id="PIRSR602403-1"/>
    </source>
</evidence>
<evidence type="ECO:0000256" key="2">
    <source>
        <dbReference type="ARBA" id="ARBA00004370"/>
    </source>
</evidence>
<keyword evidence="11" id="KW-0472">Membrane</keyword>
<dbReference type="PANTHER" id="PTHR46300">
    <property type="entry name" value="P450, PUTATIVE (EUROFUNG)-RELATED-RELATED"/>
    <property type="match status" value="1"/>
</dbReference>
<keyword evidence="5" id="KW-0812">Transmembrane</keyword>
<organism evidence="14 15">
    <name type="scientific">Thanatephorus cucumeris (strain AG1-IA)</name>
    <name type="common">Rice sheath blight fungus</name>
    <name type="synonym">Rhizoctonia solani</name>
    <dbReference type="NCBI Taxonomy" id="983506"/>
    <lineage>
        <taxon>Eukaryota</taxon>
        <taxon>Fungi</taxon>
        <taxon>Dikarya</taxon>
        <taxon>Basidiomycota</taxon>
        <taxon>Agaricomycotina</taxon>
        <taxon>Agaricomycetes</taxon>
        <taxon>Cantharellales</taxon>
        <taxon>Ceratobasidiaceae</taxon>
        <taxon>Rhizoctonia</taxon>
        <taxon>Rhizoctonia solani AG-1</taxon>
    </lineage>
</organism>
<dbReference type="GO" id="GO:0004497">
    <property type="term" value="F:monooxygenase activity"/>
    <property type="evidence" value="ECO:0007669"/>
    <property type="project" value="UniProtKB-KW"/>
</dbReference>
<keyword evidence="7" id="KW-1133">Transmembrane helix</keyword>
<dbReference type="PRINTS" id="PR00465">
    <property type="entry name" value="EP450IV"/>
</dbReference>
<evidence type="ECO:0000256" key="4">
    <source>
        <dbReference type="ARBA" id="ARBA00022617"/>
    </source>
</evidence>
<comment type="cofactor">
    <cofactor evidence="1 12">
        <name>heme</name>
        <dbReference type="ChEBI" id="CHEBI:30413"/>
    </cofactor>
</comment>
<dbReference type="OMA" id="HAVIHEC"/>
<protein>
    <submittedName>
        <fullName evidence="14">Cytochrome P450 domain-containing protein</fullName>
    </submittedName>
</protein>
<evidence type="ECO:0000313" key="15">
    <source>
        <dbReference type="Proteomes" id="UP000011668"/>
    </source>
</evidence>
<dbReference type="OrthoDB" id="2789670at2759"/>
<dbReference type="PRINTS" id="PR00385">
    <property type="entry name" value="P450"/>
</dbReference>
<name>L8WEA8_THACA</name>
<dbReference type="HOGENOM" id="CLU_001570_20_0_1"/>
<keyword evidence="9 12" id="KW-0408">Iron</keyword>
<keyword evidence="10 13" id="KW-0503">Monooxygenase</keyword>
<keyword evidence="15" id="KW-1185">Reference proteome</keyword>
<evidence type="ECO:0000256" key="10">
    <source>
        <dbReference type="ARBA" id="ARBA00023033"/>
    </source>
</evidence>
<evidence type="ECO:0000256" key="5">
    <source>
        <dbReference type="ARBA" id="ARBA00022692"/>
    </source>
</evidence>
<dbReference type="GO" id="GO:0020037">
    <property type="term" value="F:heme binding"/>
    <property type="evidence" value="ECO:0007669"/>
    <property type="project" value="InterPro"/>
</dbReference>
<comment type="subcellular location">
    <subcellularLocation>
        <location evidence="2">Membrane</location>
    </subcellularLocation>
</comment>
<dbReference type="InterPro" id="IPR036396">
    <property type="entry name" value="Cyt_P450_sf"/>
</dbReference>
<dbReference type="PANTHER" id="PTHR46300:SF2">
    <property type="entry name" value="CYTOCHROME P450 MONOOXYGENASE ALNH-RELATED"/>
    <property type="match status" value="1"/>
</dbReference>